<reference evidence="2 3" key="1">
    <citation type="submission" date="2020-12" db="EMBL/GenBank/DDBJ databases">
        <title>Dynamics of Baltic Sea phages driven by environmental changes.</title>
        <authorList>
            <person name="Hoetzinger M."/>
            <person name="Nilsson E."/>
            <person name="Holmfeldt K."/>
        </authorList>
    </citation>
    <scope>NUCLEOTIDE SEQUENCE [LARGE SCALE GENOMIC DNA]</scope>
</reference>
<evidence type="ECO:0000313" key="3">
    <source>
        <dbReference type="Proteomes" id="UP000595566"/>
    </source>
</evidence>
<evidence type="ECO:0000313" key="2">
    <source>
        <dbReference type="EMBL" id="QQO91835.1"/>
    </source>
</evidence>
<dbReference type="Proteomes" id="UP000595566">
    <property type="component" value="Segment"/>
</dbReference>
<accession>A0A7T8ERM1</accession>
<keyword evidence="1" id="KW-0175">Coiled coil</keyword>
<protein>
    <submittedName>
        <fullName evidence="2">DNA repair ATPase</fullName>
    </submittedName>
</protein>
<sequence>MADTALTKEQLAVLATAKKEAAYTRLADAQERIERAKNLAATDGRLSKVSAALEKAEAAKAQFEETVAKFEAYKAKAEAAAARAKEVRRRLEAARQLIKATPLTKAGIAGIIAIQIGSMRGVIVAQVQQRVLEALSKFANECPNAKELQKVIKAKNNLTKGVTSLQKRAQQYRGTAGKLVQIASTIKLAITIIKQIPTPTAIIPPQVGGLGIPVNILNKYSDKLIQLDKILEKYTDEGAAILSTVDSILPVIDNIKNRLDSIDIAIQQCSTDTATSADLAAILATAQPQGNTGTEGTPIDTLTGQPDPKYKYKKYTLAVIQDPNSPKIAPRRYAVAKDGRGIVVLRGQPSFSSSTDVLLEELKFRIDNQLP</sequence>
<proteinExistence type="predicted"/>
<keyword evidence="3" id="KW-1185">Reference proteome</keyword>
<evidence type="ECO:0000256" key="1">
    <source>
        <dbReference type="SAM" id="Coils"/>
    </source>
</evidence>
<gene>
    <name evidence="2" type="ORF">immuto26A_156</name>
</gene>
<organism evidence="2 3">
    <name type="scientific">Flavobacterium phage vB_FspM_immuto_2-6A</name>
    <dbReference type="NCBI Taxonomy" id="2801477"/>
    <lineage>
        <taxon>Viruses</taxon>
        <taxon>Duplodnaviria</taxon>
        <taxon>Heunggongvirae</taxon>
        <taxon>Uroviricota</taxon>
        <taxon>Caudoviricetes</taxon>
        <taxon>Immutovirus</taxon>
        <taxon>Immutovirus immuto</taxon>
    </lineage>
</organism>
<feature type="coiled-coil region" evidence="1">
    <location>
        <begin position="19"/>
        <end position="97"/>
    </location>
</feature>
<name>A0A7T8ERM1_9CAUD</name>
<dbReference type="EMBL" id="MW353175">
    <property type="protein sequence ID" value="QQO91835.1"/>
    <property type="molecule type" value="Genomic_DNA"/>
</dbReference>